<dbReference type="Gene3D" id="2.160.20.80">
    <property type="entry name" value="E3 ubiquitin-protein ligase SopA"/>
    <property type="match status" value="1"/>
</dbReference>
<evidence type="ECO:0000313" key="2">
    <source>
        <dbReference type="Proteomes" id="UP000184501"/>
    </source>
</evidence>
<evidence type="ECO:0000313" key="1">
    <source>
        <dbReference type="EMBL" id="SHG39185.1"/>
    </source>
</evidence>
<name>A0A1M5JFN2_STRHI</name>
<protein>
    <submittedName>
        <fullName evidence="1">Pentapeptide repeat-containing protein</fullName>
    </submittedName>
</protein>
<organism evidence="1 2">
    <name type="scientific">Streptoalloteichus hindustanus</name>
    <dbReference type="NCBI Taxonomy" id="2017"/>
    <lineage>
        <taxon>Bacteria</taxon>
        <taxon>Bacillati</taxon>
        <taxon>Actinomycetota</taxon>
        <taxon>Actinomycetes</taxon>
        <taxon>Pseudonocardiales</taxon>
        <taxon>Pseudonocardiaceae</taxon>
        <taxon>Streptoalloteichus</taxon>
    </lineage>
</organism>
<reference evidence="1 2" key="1">
    <citation type="submission" date="2016-11" db="EMBL/GenBank/DDBJ databases">
        <authorList>
            <person name="Jaros S."/>
            <person name="Januszkiewicz K."/>
            <person name="Wedrychowicz H."/>
        </authorList>
    </citation>
    <scope>NUCLEOTIDE SEQUENCE [LARGE SCALE GENOMIC DNA]</scope>
    <source>
        <strain evidence="1 2">DSM 44523</strain>
    </source>
</reference>
<accession>A0A1M5JFN2</accession>
<dbReference type="AlphaFoldDB" id="A0A1M5JFN2"/>
<dbReference type="InterPro" id="IPR001646">
    <property type="entry name" value="5peptide_repeat"/>
</dbReference>
<dbReference type="RefSeq" id="WP_073487329.1">
    <property type="nucleotide sequence ID" value="NZ_FQVN01000008.1"/>
</dbReference>
<dbReference type="Proteomes" id="UP000184501">
    <property type="component" value="Unassembled WGS sequence"/>
</dbReference>
<dbReference type="SUPFAM" id="SSF141571">
    <property type="entry name" value="Pentapeptide repeat-like"/>
    <property type="match status" value="1"/>
</dbReference>
<dbReference type="PANTHER" id="PTHR14136:SF17">
    <property type="entry name" value="BTB_POZ DOMAIN-CONTAINING PROTEIN KCTD9"/>
    <property type="match status" value="1"/>
</dbReference>
<keyword evidence="2" id="KW-1185">Reference proteome</keyword>
<dbReference type="PANTHER" id="PTHR14136">
    <property type="entry name" value="BTB_POZ DOMAIN-CONTAINING PROTEIN KCTD9"/>
    <property type="match status" value="1"/>
</dbReference>
<dbReference type="EMBL" id="FQVN01000008">
    <property type="protein sequence ID" value="SHG39185.1"/>
    <property type="molecule type" value="Genomic_DNA"/>
</dbReference>
<dbReference type="STRING" id="2017.SAMN05444320_108260"/>
<dbReference type="OrthoDB" id="4563217at2"/>
<dbReference type="InterPro" id="IPR051082">
    <property type="entry name" value="Pentapeptide-BTB/POZ_domain"/>
</dbReference>
<gene>
    <name evidence="1" type="ORF">SAMN05444320_108260</name>
</gene>
<sequence>MGGGGGAVTAAATGVWGWAGELDGQPPDETLAEVAARAPASPAELLTTRLPPGGLLVVTARHGRRRPDAGLLTRLTASGLTTEILRLAGAEMGSTDAFASTVDNDPHPDVLVLDAPDLAAWGGRGVDGLVLRNLLERLRSRLPNTRLAIYVSDACFVVRHALPGTLLLTLPRQDEDDPATGPLADRAEEVAAALGTGDARAVVEACDALARRPEFDPMSPARRLLDAVAGHPDALREIVPELLARHWPAAPTTSPLEDGGVSPRATALLYRLLSLTEPDGPRSTLRRVDVGRWLCALRADTYETLSAVTTVLRHEDLAGTNLSYAPSLEHCDLTGADLTEVDGYRVNVSDGVLDNALMARSCFARGHLKRASLRGADLRDADLEYASFQQADLTGADLAGADLHRALLDQAVGLSVPVPAPVPAPAIEPTSA</sequence>
<proteinExistence type="predicted"/>
<dbReference type="Pfam" id="PF00805">
    <property type="entry name" value="Pentapeptide"/>
    <property type="match status" value="2"/>
</dbReference>